<dbReference type="SUPFAM" id="SSF51182">
    <property type="entry name" value="RmlC-like cupins"/>
    <property type="match status" value="1"/>
</dbReference>
<sequence length="141" mass="15650">MRDEMVTDYAERPWGSWHTIDESAGYKVKRIHVKPGQRLSYQTHKHRSEHWVVIFGIATCVVDGKEIVAGPGESIDVAQGAAHRITNQHAEELVIIEVQRGAYTGEDDINRLEDDYGRCECDDDHGDGTVPVHGEPASASA</sequence>
<evidence type="ECO:0000259" key="2">
    <source>
        <dbReference type="Pfam" id="PF01050"/>
    </source>
</evidence>
<dbReference type="Gene3D" id="2.60.120.10">
    <property type="entry name" value="Jelly Rolls"/>
    <property type="match status" value="1"/>
</dbReference>
<dbReference type="RefSeq" id="WP_229662951.1">
    <property type="nucleotide sequence ID" value="NZ_BMNI01000013.1"/>
</dbReference>
<keyword evidence="4" id="KW-1185">Reference proteome</keyword>
<dbReference type="Proteomes" id="UP000655410">
    <property type="component" value="Unassembled WGS sequence"/>
</dbReference>
<comment type="caution">
    <text evidence="3">The sequence shown here is derived from an EMBL/GenBank/DDBJ whole genome shotgun (WGS) entry which is preliminary data.</text>
</comment>
<dbReference type="Pfam" id="PF01050">
    <property type="entry name" value="MannoseP_isomer"/>
    <property type="match status" value="1"/>
</dbReference>
<gene>
    <name evidence="3" type="ORF">GCM10011584_32460</name>
</gene>
<dbReference type="EMBL" id="BMNI01000013">
    <property type="protein sequence ID" value="GGO93534.1"/>
    <property type="molecule type" value="Genomic_DNA"/>
</dbReference>
<dbReference type="CDD" id="cd02213">
    <property type="entry name" value="cupin_PMI_typeII_C"/>
    <property type="match status" value="1"/>
</dbReference>
<proteinExistence type="predicted"/>
<dbReference type="InterPro" id="IPR014710">
    <property type="entry name" value="RmlC-like_jellyroll"/>
</dbReference>
<protein>
    <recommendedName>
        <fullName evidence="2">Mannose-6-phosphate isomerase type II C-terminal domain-containing protein</fullName>
    </recommendedName>
</protein>
<name>A0ABQ2ND81_9ACTN</name>
<evidence type="ECO:0000256" key="1">
    <source>
        <dbReference type="SAM" id="MobiDB-lite"/>
    </source>
</evidence>
<evidence type="ECO:0000313" key="4">
    <source>
        <dbReference type="Proteomes" id="UP000655410"/>
    </source>
</evidence>
<feature type="region of interest" description="Disordered" evidence="1">
    <location>
        <begin position="122"/>
        <end position="141"/>
    </location>
</feature>
<organism evidence="3 4">
    <name type="scientific">Nocardioides phosphati</name>
    <dbReference type="NCBI Taxonomy" id="1867775"/>
    <lineage>
        <taxon>Bacteria</taxon>
        <taxon>Bacillati</taxon>
        <taxon>Actinomycetota</taxon>
        <taxon>Actinomycetes</taxon>
        <taxon>Propionibacteriales</taxon>
        <taxon>Nocardioidaceae</taxon>
        <taxon>Nocardioides</taxon>
    </lineage>
</organism>
<dbReference type="PANTHER" id="PTHR46390">
    <property type="entry name" value="MANNOSE-1-PHOSPHATE GUANYLYLTRANSFERASE"/>
    <property type="match status" value="1"/>
</dbReference>
<dbReference type="InterPro" id="IPR051161">
    <property type="entry name" value="Mannose-6P_isomerase_type2"/>
</dbReference>
<reference evidence="4" key="1">
    <citation type="journal article" date="2019" name="Int. J. Syst. Evol. Microbiol.">
        <title>The Global Catalogue of Microorganisms (GCM) 10K type strain sequencing project: providing services to taxonomists for standard genome sequencing and annotation.</title>
        <authorList>
            <consortium name="The Broad Institute Genomics Platform"/>
            <consortium name="The Broad Institute Genome Sequencing Center for Infectious Disease"/>
            <person name="Wu L."/>
            <person name="Ma J."/>
        </authorList>
    </citation>
    <scope>NUCLEOTIDE SEQUENCE [LARGE SCALE GENOMIC DNA]</scope>
    <source>
        <strain evidence="4">CGMCC 4.7371</strain>
    </source>
</reference>
<dbReference type="PANTHER" id="PTHR46390:SF1">
    <property type="entry name" value="MANNOSE-1-PHOSPHATE GUANYLYLTRANSFERASE"/>
    <property type="match status" value="1"/>
</dbReference>
<dbReference type="InterPro" id="IPR011051">
    <property type="entry name" value="RmlC_Cupin_sf"/>
</dbReference>
<evidence type="ECO:0000313" key="3">
    <source>
        <dbReference type="EMBL" id="GGO93534.1"/>
    </source>
</evidence>
<dbReference type="InterPro" id="IPR001538">
    <property type="entry name" value="Man6P_isomerase-2_C"/>
</dbReference>
<accession>A0ABQ2ND81</accession>
<feature type="domain" description="Mannose-6-phosphate isomerase type II C-terminal" evidence="2">
    <location>
        <begin position="10"/>
        <end position="114"/>
    </location>
</feature>